<dbReference type="InterPro" id="IPR015421">
    <property type="entry name" value="PyrdxlP-dep_Trfase_major"/>
</dbReference>
<evidence type="ECO:0000313" key="11">
    <source>
        <dbReference type="Proteomes" id="UP000319342"/>
    </source>
</evidence>
<dbReference type="InterPro" id="IPR016454">
    <property type="entry name" value="Cysteine_dSase"/>
</dbReference>
<keyword evidence="7" id="KW-0411">Iron-sulfur</keyword>
<dbReference type="PIRSF" id="PIRSF005572">
    <property type="entry name" value="NifS"/>
    <property type="match status" value="1"/>
</dbReference>
<evidence type="ECO:0000313" key="10">
    <source>
        <dbReference type="EMBL" id="QDU83865.1"/>
    </source>
</evidence>
<comment type="catalytic activity">
    <reaction evidence="8">
        <text>(sulfur carrier)-H + L-cysteine = (sulfur carrier)-SH + L-alanine</text>
        <dbReference type="Rhea" id="RHEA:43892"/>
        <dbReference type="Rhea" id="RHEA-COMP:14737"/>
        <dbReference type="Rhea" id="RHEA-COMP:14739"/>
        <dbReference type="ChEBI" id="CHEBI:29917"/>
        <dbReference type="ChEBI" id="CHEBI:35235"/>
        <dbReference type="ChEBI" id="CHEBI:57972"/>
        <dbReference type="ChEBI" id="CHEBI:64428"/>
        <dbReference type="EC" id="2.8.1.7"/>
    </reaction>
</comment>
<dbReference type="PANTHER" id="PTHR11601">
    <property type="entry name" value="CYSTEINE DESULFURYLASE FAMILY MEMBER"/>
    <property type="match status" value="1"/>
</dbReference>
<dbReference type="PANTHER" id="PTHR11601:SF34">
    <property type="entry name" value="CYSTEINE DESULFURASE"/>
    <property type="match status" value="1"/>
</dbReference>
<gene>
    <name evidence="10" type="primary">nifS</name>
    <name evidence="10" type="ORF">Pla163_09660</name>
</gene>
<dbReference type="GO" id="GO:0046872">
    <property type="term" value="F:metal ion binding"/>
    <property type="evidence" value="ECO:0007669"/>
    <property type="project" value="UniProtKB-KW"/>
</dbReference>
<dbReference type="Pfam" id="PF00266">
    <property type="entry name" value="Aminotran_5"/>
    <property type="match status" value="1"/>
</dbReference>
<dbReference type="InterPro" id="IPR015422">
    <property type="entry name" value="PyrdxlP-dep_Trfase_small"/>
</dbReference>
<evidence type="ECO:0000256" key="7">
    <source>
        <dbReference type="ARBA" id="ARBA00023014"/>
    </source>
</evidence>
<keyword evidence="6" id="KW-0408">Iron</keyword>
<dbReference type="Proteomes" id="UP000319342">
    <property type="component" value="Chromosome"/>
</dbReference>
<keyword evidence="3 10" id="KW-0808">Transferase</keyword>
<dbReference type="Gene3D" id="1.10.260.50">
    <property type="match status" value="1"/>
</dbReference>
<evidence type="ECO:0000256" key="3">
    <source>
        <dbReference type="ARBA" id="ARBA00022679"/>
    </source>
</evidence>
<dbReference type="InterPro" id="IPR015424">
    <property type="entry name" value="PyrdxlP-dep_Trfase"/>
</dbReference>
<comment type="cofactor">
    <cofactor evidence="1">
        <name>pyridoxal 5'-phosphate</name>
        <dbReference type="ChEBI" id="CHEBI:597326"/>
    </cofactor>
</comment>
<proteinExistence type="inferred from homology"/>
<evidence type="ECO:0000256" key="6">
    <source>
        <dbReference type="ARBA" id="ARBA00023004"/>
    </source>
</evidence>
<dbReference type="GO" id="GO:0051536">
    <property type="term" value="F:iron-sulfur cluster binding"/>
    <property type="evidence" value="ECO:0007669"/>
    <property type="project" value="UniProtKB-KW"/>
</dbReference>
<dbReference type="Gene3D" id="3.90.1150.10">
    <property type="entry name" value="Aspartate Aminotransferase, domain 1"/>
    <property type="match status" value="1"/>
</dbReference>
<dbReference type="EMBL" id="CP036290">
    <property type="protein sequence ID" value="QDU83865.1"/>
    <property type="molecule type" value="Genomic_DNA"/>
</dbReference>
<dbReference type="RefSeq" id="WP_419186325.1">
    <property type="nucleotide sequence ID" value="NZ_CP036290.1"/>
</dbReference>
<sequence length="392" mass="40726">MHLSDPVYLDHNATTPLAPEALEAMLPYLRGDFGNSSSPHRMGVDAARAIESARIDVADLVGCAPDRVVLTGGGTESIATAIAAGRRLQPGRRRFVHSAVEHPASSAPIRRYAEEDGLEARVVGVDANGLLERDEVLAAIDGDTALVSLLWGNNETGVVQPRELIVEIANACRAAGALLHLDAVQMAGKAVIDAEDLGADLLSISGHKFHGPKGTGALFVRDDERFAPLLMGGSHEGLRRAGTVNTAGVVGLGVAARMALDHLLDASAMAAMGARRDRLENALVERVPGTTVNGASAVRTPNTSNVSFSGVHGNALLTLLSERGVFVSTGSACGSSKRKPSPVLLAMGVDEELAGGSLRLSIARTTTDAEIERAIDVISSSVEQLRALAPSA</sequence>
<dbReference type="GO" id="GO:0031071">
    <property type="term" value="F:cysteine desulfurase activity"/>
    <property type="evidence" value="ECO:0007669"/>
    <property type="project" value="UniProtKB-EC"/>
</dbReference>
<dbReference type="Gene3D" id="3.40.640.10">
    <property type="entry name" value="Type I PLP-dependent aspartate aminotransferase-like (Major domain)"/>
    <property type="match status" value="1"/>
</dbReference>
<protein>
    <submittedName>
        <fullName evidence="10">Cysteine desulfurase</fullName>
        <ecNumber evidence="10">2.8.1.7</ecNumber>
    </submittedName>
</protein>
<evidence type="ECO:0000256" key="4">
    <source>
        <dbReference type="ARBA" id="ARBA00022723"/>
    </source>
</evidence>
<dbReference type="InterPro" id="IPR000192">
    <property type="entry name" value="Aminotrans_V_dom"/>
</dbReference>
<dbReference type="SUPFAM" id="SSF53383">
    <property type="entry name" value="PLP-dependent transferases"/>
    <property type="match status" value="1"/>
</dbReference>
<accession>A0A518CXA7</accession>
<organism evidence="10 11">
    <name type="scientific">Rohdeia mirabilis</name>
    <dbReference type="NCBI Taxonomy" id="2528008"/>
    <lineage>
        <taxon>Bacteria</taxon>
        <taxon>Pseudomonadati</taxon>
        <taxon>Planctomycetota</taxon>
        <taxon>Planctomycetia</taxon>
        <taxon>Planctomycetia incertae sedis</taxon>
        <taxon>Rohdeia</taxon>
    </lineage>
</organism>
<evidence type="ECO:0000256" key="8">
    <source>
        <dbReference type="ARBA" id="ARBA00050776"/>
    </source>
</evidence>
<feature type="domain" description="Aminotransferase class V" evidence="9">
    <location>
        <begin position="7"/>
        <end position="373"/>
    </location>
</feature>
<keyword evidence="5" id="KW-0663">Pyridoxal phosphate</keyword>
<reference evidence="10 11" key="1">
    <citation type="submission" date="2019-02" db="EMBL/GenBank/DDBJ databases">
        <title>Deep-cultivation of Planctomycetes and their phenomic and genomic characterization uncovers novel biology.</title>
        <authorList>
            <person name="Wiegand S."/>
            <person name="Jogler M."/>
            <person name="Boedeker C."/>
            <person name="Pinto D."/>
            <person name="Vollmers J."/>
            <person name="Rivas-Marin E."/>
            <person name="Kohn T."/>
            <person name="Peeters S.H."/>
            <person name="Heuer A."/>
            <person name="Rast P."/>
            <person name="Oberbeckmann S."/>
            <person name="Bunk B."/>
            <person name="Jeske O."/>
            <person name="Meyerdierks A."/>
            <person name="Storesund J.E."/>
            <person name="Kallscheuer N."/>
            <person name="Luecker S."/>
            <person name="Lage O.M."/>
            <person name="Pohl T."/>
            <person name="Merkel B.J."/>
            <person name="Hornburger P."/>
            <person name="Mueller R.-W."/>
            <person name="Bruemmer F."/>
            <person name="Labrenz M."/>
            <person name="Spormann A.M."/>
            <person name="Op den Camp H."/>
            <person name="Overmann J."/>
            <person name="Amann R."/>
            <person name="Jetten M.S.M."/>
            <person name="Mascher T."/>
            <person name="Medema M.H."/>
            <person name="Devos D.P."/>
            <person name="Kaster A.-K."/>
            <person name="Ovreas L."/>
            <person name="Rohde M."/>
            <person name="Galperin M.Y."/>
            <person name="Jogler C."/>
        </authorList>
    </citation>
    <scope>NUCLEOTIDE SEQUENCE [LARGE SCALE GENOMIC DNA]</scope>
    <source>
        <strain evidence="10 11">Pla163</strain>
    </source>
</reference>
<name>A0A518CXA7_9BACT</name>
<keyword evidence="4" id="KW-0479">Metal-binding</keyword>
<evidence type="ECO:0000259" key="9">
    <source>
        <dbReference type="Pfam" id="PF00266"/>
    </source>
</evidence>
<dbReference type="AlphaFoldDB" id="A0A518CXA7"/>
<evidence type="ECO:0000256" key="1">
    <source>
        <dbReference type="ARBA" id="ARBA00001933"/>
    </source>
</evidence>
<evidence type="ECO:0000256" key="5">
    <source>
        <dbReference type="ARBA" id="ARBA00022898"/>
    </source>
</evidence>
<evidence type="ECO:0000256" key="2">
    <source>
        <dbReference type="ARBA" id="ARBA00006490"/>
    </source>
</evidence>
<keyword evidence="11" id="KW-1185">Reference proteome</keyword>
<dbReference type="EC" id="2.8.1.7" evidence="10"/>
<comment type="similarity">
    <text evidence="2">Belongs to the class-V pyridoxal-phosphate-dependent aminotransferase family. NifS/IscS subfamily.</text>
</comment>